<accession>A0A6A5RI80</accession>
<protein>
    <recommendedName>
        <fullName evidence="3">RRM domain-containing protein</fullName>
    </recommendedName>
</protein>
<name>A0A6A5RI80_9PLEO</name>
<reference evidence="4" key="1">
    <citation type="journal article" date="2020" name="Stud. Mycol.">
        <title>101 Dothideomycetes genomes: a test case for predicting lifestyles and emergence of pathogens.</title>
        <authorList>
            <person name="Haridas S."/>
            <person name="Albert R."/>
            <person name="Binder M."/>
            <person name="Bloem J."/>
            <person name="Labutti K."/>
            <person name="Salamov A."/>
            <person name="Andreopoulos B."/>
            <person name="Baker S."/>
            <person name="Barry K."/>
            <person name="Bills G."/>
            <person name="Bluhm B."/>
            <person name="Cannon C."/>
            <person name="Castanera R."/>
            <person name="Culley D."/>
            <person name="Daum C."/>
            <person name="Ezra D."/>
            <person name="Gonzalez J."/>
            <person name="Henrissat B."/>
            <person name="Kuo A."/>
            <person name="Liang C."/>
            <person name="Lipzen A."/>
            <person name="Lutzoni F."/>
            <person name="Magnuson J."/>
            <person name="Mondo S."/>
            <person name="Nolan M."/>
            <person name="Ohm R."/>
            <person name="Pangilinan J."/>
            <person name="Park H.-J."/>
            <person name="Ramirez L."/>
            <person name="Alfaro M."/>
            <person name="Sun H."/>
            <person name="Tritt A."/>
            <person name="Yoshinaga Y."/>
            <person name="Zwiers L.-H."/>
            <person name="Turgeon B."/>
            <person name="Goodwin S."/>
            <person name="Spatafora J."/>
            <person name="Crous P."/>
            <person name="Grigoriev I."/>
        </authorList>
    </citation>
    <scope>NUCLEOTIDE SEQUENCE</scope>
    <source>
        <strain evidence="4">CBS 183.55</strain>
    </source>
</reference>
<keyword evidence="5" id="KW-1185">Reference proteome</keyword>
<dbReference type="InterPro" id="IPR012677">
    <property type="entry name" value="Nucleotide-bd_a/b_plait_sf"/>
</dbReference>
<dbReference type="SMART" id="SM00360">
    <property type="entry name" value="RRM"/>
    <property type="match status" value="2"/>
</dbReference>
<dbReference type="PANTHER" id="PTHR21245">
    <property type="entry name" value="HETEROGENEOUS NUCLEAR RIBONUCLEOPROTEIN"/>
    <property type="match status" value="1"/>
</dbReference>
<dbReference type="Pfam" id="PF00076">
    <property type="entry name" value="RRM_1"/>
    <property type="match status" value="1"/>
</dbReference>
<organism evidence="4 5">
    <name type="scientific">Didymella exigua CBS 183.55</name>
    <dbReference type="NCBI Taxonomy" id="1150837"/>
    <lineage>
        <taxon>Eukaryota</taxon>
        <taxon>Fungi</taxon>
        <taxon>Dikarya</taxon>
        <taxon>Ascomycota</taxon>
        <taxon>Pezizomycotina</taxon>
        <taxon>Dothideomycetes</taxon>
        <taxon>Pleosporomycetidae</taxon>
        <taxon>Pleosporales</taxon>
        <taxon>Pleosporineae</taxon>
        <taxon>Didymellaceae</taxon>
        <taxon>Didymella</taxon>
    </lineage>
</organism>
<dbReference type="SUPFAM" id="SSF54928">
    <property type="entry name" value="RNA-binding domain, RBD"/>
    <property type="match status" value="1"/>
</dbReference>
<evidence type="ECO:0000259" key="3">
    <source>
        <dbReference type="PROSITE" id="PS50102"/>
    </source>
</evidence>
<sequence>MSVARVISQSRTALSRGFTTRRAAGSLLHFVSTAAPQLQFSSSARIQEEVVQAPATGREAPLTAICNATPGNNAHSIAVTKMAWNTVPADVEQLLRNAGCPIKKLQMRIERFTFQSDTSAFIELGSKEQVDKAVKALNNQKVNGRTLKVTPMSDTFYWDSGFKKHQRFFYYDATTPSQAIQGVLDGRRYRLYVENPGWVPEVDEAMSVNAKRREVINKAFEPFNVEAIGAVHPVWKKDGRGHKTFVTHIEFSTKEDAQRAVDALNDTVVEGKLVELKPFTVIGKRAEHIGRVDKGVLAQLQEAGLLTSEGDPDAM</sequence>
<evidence type="ECO:0000313" key="4">
    <source>
        <dbReference type="EMBL" id="KAF1926146.1"/>
    </source>
</evidence>
<dbReference type="Gene3D" id="3.30.70.330">
    <property type="match status" value="2"/>
</dbReference>
<dbReference type="EMBL" id="ML978979">
    <property type="protein sequence ID" value="KAF1926146.1"/>
    <property type="molecule type" value="Genomic_DNA"/>
</dbReference>
<dbReference type="OrthoDB" id="272703at2759"/>
<evidence type="ECO:0000313" key="5">
    <source>
        <dbReference type="Proteomes" id="UP000800082"/>
    </source>
</evidence>
<keyword evidence="1 2" id="KW-0694">RNA-binding</keyword>
<evidence type="ECO:0000256" key="1">
    <source>
        <dbReference type="ARBA" id="ARBA00022884"/>
    </source>
</evidence>
<evidence type="ECO:0000256" key="2">
    <source>
        <dbReference type="PROSITE-ProRule" id="PRU00176"/>
    </source>
</evidence>
<proteinExistence type="predicted"/>
<dbReference type="InterPro" id="IPR035979">
    <property type="entry name" value="RBD_domain_sf"/>
</dbReference>
<dbReference type="GeneID" id="54351041"/>
<dbReference type="GO" id="GO:0003723">
    <property type="term" value="F:RNA binding"/>
    <property type="evidence" value="ECO:0007669"/>
    <property type="project" value="UniProtKB-UniRule"/>
</dbReference>
<dbReference type="PROSITE" id="PS50102">
    <property type="entry name" value="RRM"/>
    <property type="match status" value="1"/>
</dbReference>
<dbReference type="RefSeq" id="XP_033446398.1">
    <property type="nucleotide sequence ID" value="XM_033593373.1"/>
</dbReference>
<gene>
    <name evidence="4" type="ORF">M421DRAFT_423136</name>
</gene>
<dbReference type="AlphaFoldDB" id="A0A6A5RI80"/>
<dbReference type="InterPro" id="IPR000504">
    <property type="entry name" value="RRM_dom"/>
</dbReference>
<dbReference type="CDD" id="cd00590">
    <property type="entry name" value="RRM_SF"/>
    <property type="match status" value="2"/>
</dbReference>
<dbReference type="Proteomes" id="UP000800082">
    <property type="component" value="Unassembled WGS sequence"/>
</dbReference>
<feature type="domain" description="RRM" evidence="3">
    <location>
        <begin position="75"/>
        <end position="154"/>
    </location>
</feature>